<dbReference type="EMBL" id="KZ825078">
    <property type="protein sequence ID" value="RAH53158.1"/>
    <property type="molecule type" value="Genomic_DNA"/>
</dbReference>
<evidence type="ECO:0000313" key="3">
    <source>
        <dbReference type="Proteomes" id="UP000249526"/>
    </source>
</evidence>
<dbReference type="RefSeq" id="XP_025511080.1">
    <property type="nucleotide sequence ID" value="XM_025654214.1"/>
</dbReference>
<protein>
    <submittedName>
        <fullName evidence="2">Uncharacterized protein</fullName>
    </submittedName>
</protein>
<name>A0A8G1QSQ1_9EURO</name>
<feature type="transmembrane region" description="Helical" evidence="1">
    <location>
        <begin position="39"/>
        <end position="59"/>
    </location>
</feature>
<dbReference type="Proteomes" id="UP000249526">
    <property type="component" value="Unassembled WGS sequence"/>
</dbReference>
<accession>A0A8G1QSQ1</accession>
<keyword evidence="1" id="KW-1133">Transmembrane helix</keyword>
<dbReference type="GeneID" id="37157616"/>
<keyword evidence="1" id="KW-0472">Membrane</keyword>
<sequence length="167" mass="19032">MTIERNPDPFIFFLVFHTFQSDRCSIFPILFYFPFYSLAFLQLSLSSSLFFSLLHCFLASHTFRSLSLLSPSPPHPLPYYRNHIRYSIALSTPFPRTIDSSNQFLGGHSPPDSIQPASASNSNNLLTPLPLSTVQPHSLPGSCRRPFCPIRPILASILSSWTWYLHR</sequence>
<keyword evidence="1" id="KW-0812">Transmembrane</keyword>
<evidence type="ECO:0000256" key="1">
    <source>
        <dbReference type="SAM" id="Phobius"/>
    </source>
</evidence>
<organism evidence="2 3">
    <name type="scientific">Aspergillus piperis CBS 112811</name>
    <dbReference type="NCBI Taxonomy" id="1448313"/>
    <lineage>
        <taxon>Eukaryota</taxon>
        <taxon>Fungi</taxon>
        <taxon>Dikarya</taxon>
        <taxon>Ascomycota</taxon>
        <taxon>Pezizomycotina</taxon>
        <taxon>Eurotiomycetes</taxon>
        <taxon>Eurotiomycetidae</taxon>
        <taxon>Eurotiales</taxon>
        <taxon>Aspergillaceae</taxon>
        <taxon>Aspergillus</taxon>
        <taxon>Aspergillus subgen. Circumdati</taxon>
    </lineage>
</organism>
<keyword evidence="3" id="KW-1185">Reference proteome</keyword>
<dbReference type="AlphaFoldDB" id="A0A8G1QSQ1"/>
<gene>
    <name evidence="2" type="ORF">BO85DRAFT_158729</name>
</gene>
<evidence type="ECO:0000313" key="2">
    <source>
        <dbReference type="EMBL" id="RAH53158.1"/>
    </source>
</evidence>
<reference evidence="2 3" key="1">
    <citation type="submission" date="2018-02" db="EMBL/GenBank/DDBJ databases">
        <title>The genomes of Aspergillus section Nigri reveals drivers in fungal speciation.</title>
        <authorList>
            <consortium name="DOE Joint Genome Institute"/>
            <person name="Vesth T.C."/>
            <person name="Nybo J."/>
            <person name="Theobald S."/>
            <person name="Brandl J."/>
            <person name="Frisvad J.C."/>
            <person name="Nielsen K.F."/>
            <person name="Lyhne E.K."/>
            <person name="Kogle M.E."/>
            <person name="Kuo A."/>
            <person name="Riley R."/>
            <person name="Clum A."/>
            <person name="Nolan M."/>
            <person name="Lipzen A."/>
            <person name="Salamov A."/>
            <person name="Henrissat B."/>
            <person name="Wiebenga A."/>
            <person name="De vries R.P."/>
            <person name="Grigoriev I.V."/>
            <person name="Mortensen U.H."/>
            <person name="Andersen M.R."/>
            <person name="Baker S.E."/>
        </authorList>
    </citation>
    <scope>NUCLEOTIDE SEQUENCE [LARGE SCALE GENOMIC DNA]</scope>
    <source>
        <strain evidence="2 3">CBS 112811</strain>
    </source>
</reference>
<proteinExistence type="predicted"/>